<reference evidence="12" key="1">
    <citation type="submission" date="2023-07" db="EMBL/GenBank/DDBJ databases">
        <title>Between Cages and Wild: Unraveling the Impact of Captivity on Animal Microbiomes and Antimicrobial Resistance.</title>
        <authorList>
            <person name="Schmartz G.P."/>
            <person name="Rehner J."/>
            <person name="Schuff M.J."/>
            <person name="Becker S.L."/>
            <person name="Kravczyk M."/>
            <person name="Gurevich A."/>
            <person name="Francke R."/>
            <person name="Mueller R."/>
            <person name="Keller V."/>
            <person name="Keller A."/>
        </authorList>
    </citation>
    <scope>NUCLEOTIDE SEQUENCE</scope>
    <source>
        <strain evidence="12">S12M_St_49</strain>
    </source>
</reference>
<evidence type="ECO:0000259" key="11">
    <source>
        <dbReference type="SMART" id="SM00739"/>
    </source>
</evidence>
<dbReference type="Proteomes" id="UP001168575">
    <property type="component" value="Unassembled WGS sequence"/>
</dbReference>
<dbReference type="InterPro" id="IPR008991">
    <property type="entry name" value="Translation_prot_SH3-like_sf"/>
</dbReference>
<evidence type="ECO:0000256" key="7">
    <source>
        <dbReference type="ARBA" id="ARBA00035206"/>
    </source>
</evidence>
<dbReference type="InterPro" id="IPR014722">
    <property type="entry name" value="Rib_uL2_dom2"/>
</dbReference>
<evidence type="ECO:0000313" key="13">
    <source>
        <dbReference type="Proteomes" id="UP001168575"/>
    </source>
</evidence>
<comment type="function">
    <text evidence="8 9">One of the proteins that surrounds the polypeptide exit tunnel on the outside of the subunit.</text>
</comment>
<dbReference type="SUPFAM" id="SSF50104">
    <property type="entry name" value="Translation proteins SH3-like domain"/>
    <property type="match status" value="1"/>
</dbReference>
<evidence type="ECO:0000256" key="3">
    <source>
        <dbReference type="ARBA" id="ARBA00022730"/>
    </source>
</evidence>
<dbReference type="InterPro" id="IPR057264">
    <property type="entry name" value="Ribosomal_uL24_C"/>
</dbReference>
<evidence type="ECO:0000256" key="9">
    <source>
        <dbReference type="HAMAP-Rule" id="MF_01326"/>
    </source>
</evidence>
<dbReference type="GO" id="GO:0005840">
    <property type="term" value="C:ribosome"/>
    <property type="evidence" value="ECO:0007669"/>
    <property type="project" value="UniProtKB-KW"/>
</dbReference>
<keyword evidence="6 9" id="KW-0687">Ribonucleoprotein</keyword>
<evidence type="ECO:0000313" key="12">
    <source>
        <dbReference type="EMBL" id="MDO4841261.1"/>
    </source>
</evidence>
<dbReference type="GO" id="GO:1990904">
    <property type="term" value="C:ribonucleoprotein complex"/>
    <property type="evidence" value="ECO:0007669"/>
    <property type="project" value="UniProtKB-KW"/>
</dbReference>
<dbReference type="InterPro" id="IPR041988">
    <property type="entry name" value="Ribosomal_uL24_KOW"/>
</dbReference>
<dbReference type="Pfam" id="PF17136">
    <property type="entry name" value="ribosomal_L24"/>
    <property type="match status" value="1"/>
</dbReference>
<evidence type="ECO:0000256" key="4">
    <source>
        <dbReference type="ARBA" id="ARBA00022884"/>
    </source>
</evidence>
<gene>
    <name evidence="9 12" type="primary">rplX</name>
    <name evidence="12" type="ORF">Q3982_01095</name>
</gene>
<dbReference type="SMART" id="SM00739">
    <property type="entry name" value="KOW"/>
    <property type="match status" value="1"/>
</dbReference>
<dbReference type="GO" id="GO:0003735">
    <property type="term" value="F:structural constituent of ribosome"/>
    <property type="evidence" value="ECO:0007669"/>
    <property type="project" value="InterPro"/>
</dbReference>
<sequence>MAVKFGKNARGKVAKFKTLPIKSDDQVEVLAGKDKGKKGKVLRVIPAQNKVVVEGINTVRKTMRPTQANPQGGISTVEAPLNVSNVSLVCPSCGEKTRAARRRDEKGKKIRVCKKCGADIDK</sequence>
<evidence type="ECO:0000256" key="6">
    <source>
        <dbReference type="ARBA" id="ARBA00023274"/>
    </source>
</evidence>
<dbReference type="FunFam" id="2.30.30.30:FF:000004">
    <property type="entry name" value="50S ribosomal protein L24"/>
    <property type="match status" value="1"/>
</dbReference>
<dbReference type="CDD" id="cd06089">
    <property type="entry name" value="KOW_RPL26"/>
    <property type="match status" value="1"/>
</dbReference>
<dbReference type="AlphaFoldDB" id="A0AA43RI43"/>
<keyword evidence="13" id="KW-1185">Reference proteome</keyword>
<dbReference type="PANTHER" id="PTHR12903">
    <property type="entry name" value="MITOCHONDRIAL RIBOSOMAL PROTEIN L24"/>
    <property type="match status" value="1"/>
</dbReference>
<protein>
    <recommendedName>
        <fullName evidence="7 9">Large ribosomal subunit protein uL24</fullName>
    </recommendedName>
</protein>
<evidence type="ECO:0000256" key="10">
    <source>
        <dbReference type="RuleBase" id="RU003477"/>
    </source>
</evidence>
<dbReference type="Pfam" id="PF00467">
    <property type="entry name" value="KOW"/>
    <property type="match status" value="1"/>
</dbReference>
<evidence type="ECO:0000256" key="2">
    <source>
        <dbReference type="ARBA" id="ARBA00010618"/>
    </source>
</evidence>
<evidence type="ECO:0000256" key="1">
    <source>
        <dbReference type="ARBA" id="ARBA00004072"/>
    </source>
</evidence>
<dbReference type="PROSITE" id="PS01108">
    <property type="entry name" value="RIBOSOMAL_L24"/>
    <property type="match status" value="1"/>
</dbReference>
<dbReference type="InterPro" id="IPR005824">
    <property type="entry name" value="KOW"/>
</dbReference>
<proteinExistence type="inferred from homology"/>
<organism evidence="12 13">
    <name type="scientific">Phoenicibacter congonensis</name>
    <dbReference type="NCBI Taxonomy" id="1944646"/>
    <lineage>
        <taxon>Bacteria</taxon>
        <taxon>Bacillati</taxon>
        <taxon>Actinomycetota</taxon>
        <taxon>Coriobacteriia</taxon>
        <taxon>Eggerthellales</taxon>
        <taxon>Eggerthellaceae</taxon>
        <taxon>Phoenicibacter</taxon>
    </lineage>
</organism>
<evidence type="ECO:0000256" key="5">
    <source>
        <dbReference type="ARBA" id="ARBA00022980"/>
    </source>
</evidence>
<comment type="function">
    <text evidence="1 9">One of two assembly initiator proteins, it binds directly to the 5'-end of the 23S rRNA, where it nucleates assembly of the 50S subunit.</text>
</comment>
<comment type="similarity">
    <text evidence="2 9 10">Belongs to the universal ribosomal protein uL24 family.</text>
</comment>
<dbReference type="GO" id="GO:0006412">
    <property type="term" value="P:translation"/>
    <property type="evidence" value="ECO:0007669"/>
    <property type="project" value="UniProtKB-UniRule"/>
</dbReference>
<name>A0AA43RI43_9ACTN</name>
<dbReference type="InterPro" id="IPR003256">
    <property type="entry name" value="Ribosomal_uL24"/>
</dbReference>
<dbReference type="HAMAP" id="MF_01326_B">
    <property type="entry name" value="Ribosomal_uL24_B"/>
    <property type="match status" value="1"/>
</dbReference>
<comment type="caution">
    <text evidence="12">The sequence shown here is derived from an EMBL/GenBank/DDBJ whole genome shotgun (WGS) entry which is preliminary data.</text>
</comment>
<dbReference type="EMBL" id="JAUMVS010000008">
    <property type="protein sequence ID" value="MDO4841261.1"/>
    <property type="molecule type" value="Genomic_DNA"/>
</dbReference>
<dbReference type="InterPro" id="IPR005825">
    <property type="entry name" value="Ribosomal_uL24_CS"/>
</dbReference>
<feature type="domain" description="KOW" evidence="11">
    <location>
        <begin position="20"/>
        <end position="47"/>
    </location>
</feature>
<evidence type="ECO:0000256" key="8">
    <source>
        <dbReference type="ARBA" id="ARBA00058688"/>
    </source>
</evidence>
<keyword evidence="5 9" id="KW-0689">Ribosomal protein</keyword>
<keyword evidence="3 9" id="KW-0699">rRNA-binding</keyword>
<dbReference type="NCBIfam" id="TIGR01079">
    <property type="entry name" value="rplX_bact"/>
    <property type="match status" value="1"/>
</dbReference>
<accession>A0AA43RI43</accession>
<dbReference type="GO" id="GO:0019843">
    <property type="term" value="F:rRNA binding"/>
    <property type="evidence" value="ECO:0007669"/>
    <property type="project" value="UniProtKB-UniRule"/>
</dbReference>
<keyword evidence="4 9" id="KW-0694">RNA-binding</keyword>
<dbReference type="Gene3D" id="2.30.30.30">
    <property type="match status" value="1"/>
</dbReference>
<comment type="subunit">
    <text evidence="9">Part of the 50S ribosomal subunit.</text>
</comment>